<dbReference type="Gene3D" id="1.10.150.240">
    <property type="entry name" value="Putative phosphatase, domain 2"/>
    <property type="match status" value="1"/>
</dbReference>
<gene>
    <name evidence="1" type="ORF">LVJ81_12530</name>
</gene>
<dbReference type="InterPro" id="IPR011951">
    <property type="entry name" value="HAD-SF_hydro_IA_YjjG/PynA"/>
</dbReference>
<dbReference type="InterPro" id="IPR023198">
    <property type="entry name" value="PGP-like_dom2"/>
</dbReference>
<dbReference type="InterPro" id="IPR036412">
    <property type="entry name" value="HAD-like_sf"/>
</dbReference>
<dbReference type="InterPro" id="IPR006439">
    <property type="entry name" value="HAD-SF_hydro_IA"/>
</dbReference>
<organism evidence="1 2">
    <name type="scientific">Vitreoscilla stercoraria</name>
    <dbReference type="NCBI Taxonomy" id="61"/>
    <lineage>
        <taxon>Bacteria</taxon>
        <taxon>Pseudomonadati</taxon>
        <taxon>Pseudomonadota</taxon>
        <taxon>Betaproteobacteria</taxon>
        <taxon>Neisseriales</taxon>
        <taxon>Neisseriaceae</taxon>
        <taxon>Vitreoscilla</taxon>
    </lineage>
</organism>
<evidence type="ECO:0000313" key="1">
    <source>
        <dbReference type="EMBL" id="UOO92410.1"/>
    </source>
</evidence>
<dbReference type="SFLD" id="SFLDS00003">
    <property type="entry name" value="Haloacid_Dehalogenase"/>
    <property type="match status" value="1"/>
</dbReference>
<sequence>MAYQAVFFDIDDTLLNFGQSGKRALQQTFADYELLWDEQAQTVFTELNDGLWAKQKQGLMKVHEVINSRFGLFFEAMNWQDLDATAVTLSHQNNLSQQSVLEHGALELVQQVSATRPIYAASNSMLALQTKRLNQAQLLPYFTDLYISSDIGYEKPDARFFETCLQRSGLAADEVLFVGDSVEADMVGALNSGMDMCWYNPKQNHLHVDIEPTYQISALSQLLQYL</sequence>
<accession>A0ABY4E9H4</accession>
<dbReference type="PANTHER" id="PTHR47478:SF1">
    <property type="entry name" value="PYRIMIDINE 5'-NUCLEOTIDASE YJJG"/>
    <property type="match status" value="1"/>
</dbReference>
<evidence type="ECO:0000313" key="2">
    <source>
        <dbReference type="Proteomes" id="UP000832034"/>
    </source>
</evidence>
<dbReference type="InterPro" id="IPR023214">
    <property type="entry name" value="HAD_sf"/>
</dbReference>
<reference evidence="1" key="1">
    <citation type="submission" date="2021-12" db="EMBL/GenBank/DDBJ databases">
        <authorList>
            <person name="Veyrier F.J."/>
        </authorList>
    </citation>
    <scope>NUCLEOTIDE SEQUENCE</scope>
    <source>
        <strain evidence="1">SAG 1488-6</strain>
    </source>
</reference>
<name>A0ABY4E9H4_VITST</name>
<dbReference type="EMBL" id="CP091512">
    <property type="protein sequence ID" value="UOO92410.1"/>
    <property type="molecule type" value="Genomic_DNA"/>
</dbReference>
<dbReference type="NCBIfam" id="TIGR01549">
    <property type="entry name" value="HAD-SF-IA-v1"/>
    <property type="match status" value="1"/>
</dbReference>
<dbReference type="NCBIfam" id="TIGR01509">
    <property type="entry name" value="HAD-SF-IA-v3"/>
    <property type="match status" value="1"/>
</dbReference>
<dbReference type="InterPro" id="IPR052550">
    <property type="entry name" value="Pyrimidine_5'-ntase_YjjG"/>
</dbReference>
<reference evidence="1" key="2">
    <citation type="journal article" date="2022" name="Res Sq">
        <title>Evolution of multicellular longitudinally dividing oral cavity symbionts (Neisseriaceae).</title>
        <authorList>
            <person name="Nyongesa S."/>
            <person name="Weber P."/>
            <person name="Bernet E."/>
            <person name="Pullido F."/>
            <person name="Nieckarz M."/>
            <person name="Delaby M."/>
            <person name="Nieves C."/>
            <person name="Viehboeck T."/>
            <person name="Krause N."/>
            <person name="Rivera-Millot A."/>
            <person name="Nakamura A."/>
            <person name="Vischer N."/>
            <person name="VanNieuwenhze M."/>
            <person name="Brun Y."/>
            <person name="Cava F."/>
            <person name="Bulgheresi S."/>
            <person name="Veyrier F."/>
        </authorList>
    </citation>
    <scope>NUCLEOTIDE SEQUENCE</scope>
    <source>
        <strain evidence="1">SAG 1488-6</strain>
    </source>
</reference>
<dbReference type="SUPFAM" id="SSF56784">
    <property type="entry name" value="HAD-like"/>
    <property type="match status" value="1"/>
</dbReference>
<dbReference type="Proteomes" id="UP000832034">
    <property type="component" value="Chromosome"/>
</dbReference>
<dbReference type="Pfam" id="PF00702">
    <property type="entry name" value="Hydrolase"/>
    <property type="match status" value="1"/>
</dbReference>
<dbReference type="SFLD" id="SFLDG01129">
    <property type="entry name" value="C1.5:_HAD__Beta-PGM__Phosphata"/>
    <property type="match status" value="1"/>
</dbReference>
<dbReference type="PANTHER" id="PTHR47478">
    <property type="match status" value="1"/>
</dbReference>
<protein>
    <submittedName>
        <fullName evidence="1">YjjG family noncanonical pyrimidine nucleotidase</fullName>
    </submittedName>
</protein>
<dbReference type="Gene3D" id="3.40.50.1000">
    <property type="entry name" value="HAD superfamily/HAD-like"/>
    <property type="match status" value="1"/>
</dbReference>
<keyword evidence="2" id="KW-1185">Reference proteome</keyword>
<dbReference type="RefSeq" id="WP_040755808.1">
    <property type="nucleotide sequence ID" value="NZ_CP091512.1"/>
</dbReference>
<proteinExistence type="predicted"/>
<dbReference type="NCBIfam" id="TIGR02254">
    <property type="entry name" value="YjjG_YfnB"/>
    <property type="match status" value="1"/>
</dbReference>